<keyword evidence="3" id="KW-0547">Nucleotide-binding</keyword>
<dbReference type="Pfam" id="PF00271">
    <property type="entry name" value="Helicase_C"/>
    <property type="match status" value="1"/>
</dbReference>
<dbReference type="InterPro" id="IPR001650">
    <property type="entry name" value="Helicase_C-like"/>
</dbReference>
<evidence type="ECO:0000313" key="3">
    <source>
        <dbReference type="EMBL" id="ACN17508.1"/>
    </source>
</evidence>
<evidence type="ECO:0000313" key="4">
    <source>
        <dbReference type="Proteomes" id="UP000000442"/>
    </source>
</evidence>
<dbReference type="InterPro" id="IPR027417">
    <property type="entry name" value="P-loop_NTPase"/>
</dbReference>
<dbReference type="EMBL" id="CP001087">
    <property type="protein sequence ID" value="ACN17508.1"/>
    <property type="molecule type" value="Genomic_DNA"/>
</dbReference>
<evidence type="ECO:0000256" key="1">
    <source>
        <dbReference type="ARBA" id="ARBA00022801"/>
    </source>
</evidence>
<organism evidence="3 4">
    <name type="scientific">Desulforapulum autotrophicum (strain ATCC 43914 / DSM 3382 / VKM B-1955 / HRM2)</name>
    <name type="common">Desulfobacterium autotrophicum</name>
    <dbReference type="NCBI Taxonomy" id="177437"/>
    <lineage>
        <taxon>Bacteria</taxon>
        <taxon>Pseudomonadati</taxon>
        <taxon>Thermodesulfobacteriota</taxon>
        <taxon>Desulfobacteria</taxon>
        <taxon>Desulfobacterales</taxon>
        <taxon>Desulfobacteraceae</taxon>
        <taxon>Desulforapulum</taxon>
    </lineage>
</organism>
<dbReference type="SUPFAM" id="SSF52540">
    <property type="entry name" value="P-loop containing nucleoside triphosphate hydrolases"/>
    <property type="match status" value="2"/>
</dbReference>
<name>C0QF07_DESAH</name>
<dbReference type="PANTHER" id="PTHR45766:SF6">
    <property type="entry name" value="SWI_SNF-RELATED MATRIX-ASSOCIATED ACTIN-DEPENDENT REGULATOR OF CHROMATIN SUBFAMILY A-LIKE PROTEIN 1"/>
    <property type="match status" value="1"/>
</dbReference>
<dbReference type="eggNOG" id="COG0553">
    <property type="taxonomic scope" value="Bacteria"/>
</dbReference>
<feature type="domain" description="Helicase ATP-binding" evidence="2">
    <location>
        <begin position="10"/>
        <end position="338"/>
    </location>
</feature>
<dbReference type="Gene3D" id="3.40.50.300">
    <property type="entry name" value="P-loop containing nucleotide triphosphate hydrolases"/>
    <property type="match status" value="2"/>
</dbReference>
<keyword evidence="4" id="KW-1185">Reference proteome</keyword>
<dbReference type="HOGENOM" id="CLU_287543_0_0_7"/>
<keyword evidence="3" id="KW-0067">ATP-binding</keyword>
<sequence length="1088" mass="124814">MTTRPDVNAVLRGLKPFQRDTVEYVFDRLYHSPEGSHRFLIADEVGLGKTLVARGIIAKAIDHMWDNIDRIDIVYICSNADIARQNINRLNITGQVGFAHASRLTLLPAILKGFDRKLNFVSFTPGTSFDLKSSTGIQQERALLFHLLRKRWDLPYIPCCNVMQCDVGDKDRWRASLKNYKPGLDLDSQIVALFFDRLKTYIAREKEQGLPDLHSRFLDLCTRFAYYQEHRNLSRDKVRERNRVIGELRAILAGTCLKALEPDLVILDEFQRFKHLLNDDSDAGLLAQELFSYTDEDTDVRTILLSATPYKMYTLYEESGEDDHYQDFLATLEFLENNPRNSAEIKLIIEEYRREMYRFGNGDSGRLLILKQKLETALRKTMVRTERITSMPGHDDMLTEISNTSLGLPPSEIKAYLAMQTISGMIGQGEVIEYWKSAPYLLNFMDHYKFKEAFVQEINGSSNSRFTQILRNSPKAFLSWKDIQSYQQVDPGNARLRKLMVDLLDNGDWRLLWTPPSLPYYELAGAFKQCEGKNITKRLVFSSWTVVPKVLAAIVSYEVERRMYRSFEENPVNTAEERQKRRPLLQFAFSNERLTGMPVLGLLYPSFTLARLGDPLPFFKNRPDKVTETLKSTDILTGIEQCIIEKLAQLPDGDEDLERSDESWYWAAPILLDIQEDKAAAEMWLKQAGLPQIWSGSSKMNHEGGGDSRWADHVDYAAGLMDGETLRLGRRPKDLSWVLAQMALAGPAVAALRSLCRISDDLRECSDKSTRNKAGCVAWGFRKLFNRPEVTALIRGMKRDVPYWRSTLEYCVDGGLQAVLDEYAHILQEFLGVSDLPPDNALQEVANTMTSALSLMTSRVELDDISFKNPDHCIEIRKKSMRNHFALRFGVQQSDDGNEKTREDHVRTAFNSPFWPFVLASTSVGQEGLDFHLYCHALIHWNLPSNPVDMEQREGRIHRYKGHAVRKNLAKRYADCITDSHHPDPWADMFEMARNEHWEASRGLIPFWSFPIKDGARIERHVPTLPLSQDIEKLQALKKSLVIYRMVFGQTRQEDMIDYLLSRLGDADVDAVSRQLQIELGPPKSEDV</sequence>
<evidence type="ECO:0000259" key="2">
    <source>
        <dbReference type="SMART" id="SM00487"/>
    </source>
</evidence>
<dbReference type="GO" id="GO:0031297">
    <property type="term" value="P:replication fork processing"/>
    <property type="evidence" value="ECO:0007669"/>
    <property type="project" value="TreeGrafter"/>
</dbReference>
<dbReference type="STRING" id="177437.HRM2_44520"/>
<dbReference type="GO" id="GO:0004386">
    <property type="term" value="F:helicase activity"/>
    <property type="evidence" value="ECO:0007669"/>
    <property type="project" value="UniProtKB-KW"/>
</dbReference>
<dbReference type="PANTHER" id="PTHR45766">
    <property type="entry name" value="DNA ANNEALING HELICASE AND ENDONUCLEASE ZRANB3 FAMILY MEMBER"/>
    <property type="match status" value="1"/>
</dbReference>
<dbReference type="Proteomes" id="UP000000442">
    <property type="component" value="Chromosome"/>
</dbReference>
<accession>C0QF07</accession>
<dbReference type="RefSeq" id="WP_015906228.1">
    <property type="nucleotide sequence ID" value="NC_012108.1"/>
</dbReference>
<gene>
    <name evidence="3" type="ordered locus">HRM2_44520</name>
</gene>
<dbReference type="SMART" id="SM00487">
    <property type="entry name" value="DEXDc"/>
    <property type="match status" value="1"/>
</dbReference>
<protein>
    <submittedName>
        <fullName evidence="3">DEAD/DEAH box helicase:helicase, C-terminal</fullName>
    </submittedName>
</protein>
<dbReference type="AlphaFoldDB" id="C0QF07"/>
<dbReference type="OrthoDB" id="18878at2"/>
<dbReference type="KEGG" id="dat:HRM2_44520"/>
<proteinExistence type="predicted"/>
<dbReference type="GO" id="GO:0016787">
    <property type="term" value="F:hydrolase activity"/>
    <property type="evidence" value="ECO:0007669"/>
    <property type="project" value="UniProtKB-KW"/>
</dbReference>
<reference evidence="3 4" key="1">
    <citation type="journal article" date="2009" name="Environ. Microbiol.">
        <title>Genome sequence of Desulfobacterium autotrophicum HRM2, a marine sulfate reducer oxidizing organic carbon completely to carbon dioxide.</title>
        <authorList>
            <person name="Strittmatter A.W."/>
            <person name="Liesegang H."/>
            <person name="Rabus R."/>
            <person name="Decker I."/>
            <person name="Amann J."/>
            <person name="Andres S."/>
            <person name="Henne A."/>
            <person name="Fricke W.F."/>
            <person name="Martinez-Arias R."/>
            <person name="Bartels D."/>
            <person name="Goesmann A."/>
            <person name="Krause L."/>
            <person name="Puehler A."/>
            <person name="Klenk H.P."/>
            <person name="Richter M."/>
            <person name="Schuler M."/>
            <person name="Gloeckner F.O."/>
            <person name="Meyerdierks A."/>
            <person name="Gottschalk G."/>
            <person name="Amann R."/>
        </authorList>
    </citation>
    <scope>NUCLEOTIDE SEQUENCE [LARGE SCALE GENOMIC DNA]</scope>
    <source>
        <strain evidence="4">ATCC 43914 / DSM 3382 / HRM2</strain>
    </source>
</reference>
<keyword evidence="3" id="KW-0347">Helicase</keyword>
<dbReference type="GO" id="GO:0006281">
    <property type="term" value="P:DNA repair"/>
    <property type="evidence" value="ECO:0007669"/>
    <property type="project" value="TreeGrafter"/>
</dbReference>
<dbReference type="InterPro" id="IPR014001">
    <property type="entry name" value="Helicase_ATP-bd"/>
</dbReference>
<keyword evidence="1" id="KW-0378">Hydrolase</keyword>